<keyword evidence="3" id="KW-1003">Cell membrane</keyword>
<evidence type="ECO:0000256" key="8">
    <source>
        <dbReference type="ARBA" id="ARBA00023288"/>
    </source>
</evidence>
<feature type="domain" description="Trypanosome variant surface glycoprotein B-type N-terminal" evidence="9">
    <location>
        <begin position="10"/>
        <end position="246"/>
    </location>
</feature>
<name>M4SZL4_9TRYP</name>
<dbReference type="GO" id="GO:0005886">
    <property type="term" value="C:plasma membrane"/>
    <property type="evidence" value="ECO:0007669"/>
    <property type="project" value="UniProtKB-SubCell"/>
</dbReference>
<organism evidence="10">
    <name type="scientific">Trypanosoma brucei</name>
    <dbReference type="NCBI Taxonomy" id="5691"/>
    <lineage>
        <taxon>Eukaryota</taxon>
        <taxon>Discoba</taxon>
        <taxon>Euglenozoa</taxon>
        <taxon>Kinetoplastea</taxon>
        <taxon>Metakinetoplastina</taxon>
        <taxon>Trypanosomatida</taxon>
        <taxon>Trypanosomatidae</taxon>
        <taxon>Trypanosoma</taxon>
    </lineage>
</organism>
<reference evidence="10" key="1">
    <citation type="submission" date="2013-02" db="EMBL/GenBank/DDBJ databases">
        <authorList>
            <person name="Cross G.A.M."/>
            <person name="Kim H.-S."/>
            <person name="Wickstead B."/>
        </authorList>
    </citation>
    <scope>NUCLEOTIDE SEQUENCE</scope>
    <source>
        <strain evidence="10">Lister 427</strain>
    </source>
</reference>
<keyword evidence="7" id="KW-0325">Glycoprotein</keyword>
<dbReference type="Pfam" id="PF13206">
    <property type="entry name" value="VSG_B"/>
    <property type="match status" value="1"/>
</dbReference>
<dbReference type="VEuPathDB" id="TriTrypDB:Tb427_000413800"/>
<dbReference type="InterPro" id="IPR025932">
    <property type="entry name" value="Trypano_VSG_B_N_dom"/>
</dbReference>
<comment type="subcellular location">
    <subcellularLocation>
        <location evidence="2">Cell membrane</location>
        <topology evidence="2">Lipid-anchor</topology>
        <topology evidence="2">GPI-anchor</topology>
    </subcellularLocation>
</comment>
<evidence type="ECO:0000256" key="1">
    <source>
        <dbReference type="ARBA" id="ARBA00002523"/>
    </source>
</evidence>
<keyword evidence="5" id="KW-0732">Signal</keyword>
<evidence type="ECO:0000256" key="5">
    <source>
        <dbReference type="ARBA" id="ARBA00022729"/>
    </source>
</evidence>
<proteinExistence type="predicted"/>
<keyword evidence="4" id="KW-0336">GPI-anchor</keyword>
<protein>
    <submittedName>
        <fullName evidence="10">Variant surface glycoprotein 1895</fullName>
    </submittedName>
</protein>
<evidence type="ECO:0000259" key="9">
    <source>
        <dbReference type="Pfam" id="PF13206"/>
    </source>
</evidence>
<keyword evidence="6" id="KW-0472">Membrane</keyword>
<evidence type="ECO:0000256" key="7">
    <source>
        <dbReference type="ARBA" id="ARBA00023180"/>
    </source>
</evidence>
<reference evidence="10" key="2">
    <citation type="journal article" date="2014" name="Mol. Biochem. Parasitol.">
        <title>Capturing the variant surface glycoprotein repertoire (the VSGnome) of Trypanosoma brucei Lister 427.</title>
        <authorList>
            <person name="Cross G.A."/>
            <person name="Kim H.S."/>
            <person name="Wickstead B."/>
        </authorList>
    </citation>
    <scope>NUCLEOTIDE SEQUENCE</scope>
    <source>
        <strain evidence="10">Lister 427</strain>
    </source>
</reference>
<evidence type="ECO:0000256" key="3">
    <source>
        <dbReference type="ARBA" id="ARBA00022475"/>
    </source>
</evidence>
<dbReference type="AlphaFoldDB" id="M4SZL4"/>
<sequence length="257" mass="28111">MRLVAQVAAALMATLLKSDSAFSEANAADLHLLCAAFRLGGVDMQLPDIKELEQADIDELRTMNMSTADPSWQELFKGDPNKDTWQARKDAIKKEPFLTHWDQSFPQWQQDYQRAIKTSKGKTWIAEHKALSNEWHRQLAAHTINATLEQILSLQTTYDRIKTAVTTTKAQEVKSLICEALYGAGQTDCTPKATVTTAHDTTWASGCATAGGKSIVGDMLCLCCKDNGGNTADCASDNIACDWASNIIGKIGVLTDK</sequence>
<keyword evidence="8" id="KW-0449">Lipoprotein</keyword>
<evidence type="ECO:0000256" key="6">
    <source>
        <dbReference type="ARBA" id="ARBA00023136"/>
    </source>
</evidence>
<dbReference type="EMBL" id="KC613370">
    <property type="protein sequence ID" value="AGH60801.1"/>
    <property type="molecule type" value="Genomic_DNA"/>
</dbReference>
<dbReference type="GO" id="GO:0098552">
    <property type="term" value="C:side of membrane"/>
    <property type="evidence" value="ECO:0007669"/>
    <property type="project" value="UniProtKB-KW"/>
</dbReference>
<comment type="function">
    <text evidence="1">VSG forms a coat on the surface of the parasite. The trypanosome evades the immune response of the host by expressing a series of antigenically distinct VSGs from an estimated 1000 VSG genes.</text>
</comment>
<evidence type="ECO:0000256" key="2">
    <source>
        <dbReference type="ARBA" id="ARBA00004609"/>
    </source>
</evidence>
<evidence type="ECO:0000256" key="4">
    <source>
        <dbReference type="ARBA" id="ARBA00022622"/>
    </source>
</evidence>
<evidence type="ECO:0000313" key="10">
    <source>
        <dbReference type="EMBL" id="AGH60801.1"/>
    </source>
</evidence>
<accession>M4SZL4</accession>